<organism evidence="2 3">
    <name type="scientific">Alkalicoccobacillus plakortidis</name>
    <dbReference type="NCBI Taxonomy" id="444060"/>
    <lineage>
        <taxon>Bacteria</taxon>
        <taxon>Bacillati</taxon>
        <taxon>Bacillota</taxon>
        <taxon>Bacilli</taxon>
        <taxon>Bacillales</taxon>
        <taxon>Bacillaceae</taxon>
        <taxon>Alkalicoccobacillus</taxon>
    </lineage>
</organism>
<gene>
    <name evidence="2" type="ORF">NDM98_11805</name>
</gene>
<comment type="caution">
    <text evidence="2">The sequence shown here is derived from an EMBL/GenBank/DDBJ whole genome shotgun (WGS) entry which is preliminary data.</text>
</comment>
<feature type="domain" description="PHP" evidence="1">
    <location>
        <begin position="23"/>
        <end position="89"/>
    </location>
</feature>
<dbReference type="Proteomes" id="UP001203665">
    <property type="component" value="Unassembled WGS sequence"/>
</dbReference>
<evidence type="ECO:0000259" key="1">
    <source>
        <dbReference type="Pfam" id="PF02811"/>
    </source>
</evidence>
<reference evidence="2" key="1">
    <citation type="submission" date="2022-06" db="EMBL/GenBank/DDBJ databases">
        <title>Alkalicoccobacillus porphyridii sp. nov., isolated from a marine red alga, Porphyridium purpureum and reclassification of Shouchella plakortidis and Shouchella gibsonii as Alkalicoccobacillus plakortidis comb. nov. and Alkalicoccobacillus gibsonii comb. nov.</title>
        <authorList>
            <person name="Kim K.H."/>
            <person name="Lee J.K."/>
            <person name="Han D.M."/>
            <person name="Baek J.H."/>
            <person name="Jeon C.O."/>
        </authorList>
    </citation>
    <scope>NUCLEOTIDE SEQUENCE</scope>
    <source>
        <strain evidence="2">DSM 19153</strain>
    </source>
</reference>
<evidence type="ECO:0000313" key="3">
    <source>
        <dbReference type="Proteomes" id="UP001203665"/>
    </source>
</evidence>
<sequence>MNIDFHTHVKLAKRVNFDPDFFHEVILNAKEAGLQALAMTEHFNTSRFYDIYEELDKRYEYKGNYYLVDGFKVFTGMEIDVKETGHILFIGHKKEILQTRDLLEAHTSEADFIALEELLEIGERFNFLKIGAHPLRSTTPLTQHSTDLLKRLDAFDLNGKDLYEHGVKEMERDVLAFAELVNLPVVCGSDSHHPIHLGAVWNQFSNDCETAIDLKAEITSSNYTRTISPVLRTKIGAAKIVKKQIKQELVAGM</sequence>
<accession>A0ABT0XJP1</accession>
<protein>
    <submittedName>
        <fullName evidence="2">PHP domain-containing protein</fullName>
    </submittedName>
</protein>
<dbReference type="RefSeq" id="WP_251607817.1">
    <property type="nucleotide sequence ID" value="NZ_JAMQJY010000001.1"/>
</dbReference>
<dbReference type="Pfam" id="PF13263">
    <property type="entry name" value="PHP_C"/>
    <property type="match status" value="1"/>
</dbReference>
<dbReference type="Gene3D" id="3.20.20.140">
    <property type="entry name" value="Metal-dependent hydrolases"/>
    <property type="match status" value="1"/>
</dbReference>
<dbReference type="InterPro" id="IPR016195">
    <property type="entry name" value="Pol/histidinol_Pase-like"/>
</dbReference>
<proteinExistence type="predicted"/>
<evidence type="ECO:0000313" key="2">
    <source>
        <dbReference type="EMBL" id="MCM2676116.1"/>
    </source>
</evidence>
<dbReference type="SUPFAM" id="SSF89550">
    <property type="entry name" value="PHP domain-like"/>
    <property type="match status" value="1"/>
</dbReference>
<dbReference type="EMBL" id="JAMQJY010000001">
    <property type="protein sequence ID" value="MCM2676116.1"/>
    <property type="molecule type" value="Genomic_DNA"/>
</dbReference>
<dbReference type="Pfam" id="PF02811">
    <property type="entry name" value="PHP"/>
    <property type="match status" value="1"/>
</dbReference>
<dbReference type="InterPro" id="IPR052018">
    <property type="entry name" value="PHP_domain"/>
</dbReference>
<dbReference type="PANTHER" id="PTHR42924:SF3">
    <property type="entry name" value="POLYMERASE_HISTIDINOL PHOSPHATASE N-TERMINAL DOMAIN-CONTAINING PROTEIN"/>
    <property type="match status" value="1"/>
</dbReference>
<keyword evidence="3" id="KW-1185">Reference proteome</keyword>
<dbReference type="PANTHER" id="PTHR42924">
    <property type="entry name" value="EXONUCLEASE"/>
    <property type="match status" value="1"/>
</dbReference>
<name>A0ABT0XJP1_9BACI</name>
<dbReference type="InterPro" id="IPR004013">
    <property type="entry name" value="PHP_dom"/>
</dbReference>